<dbReference type="Gene3D" id="2.160.20.80">
    <property type="entry name" value="E3 ubiquitin-protein ligase SopA"/>
    <property type="match status" value="1"/>
</dbReference>
<feature type="compositionally biased region" description="Basic and acidic residues" evidence="1">
    <location>
        <begin position="153"/>
        <end position="163"/>
    </location>
</feature>
<keyword evidence="2" id="KW-1133">Transmembrane helix</keyword>
<name>A0ABS1BSE5_9NEIS</name>
<accession>A0ABS1BSE5</accession>
<dbReference type="EMBL" id="JAEHNZ010000002">
    <property type="protein sequence ID" value="MBK0396183.1"/>
    <property type="molecule type" value="Genomic_DNA"/>
</dbReference>
<gene>
    <name evidence="3" type="ORF">JDW22_06225</name>
</gene>
<feature type="transmembrane region" description="Helical" evidence="2">
    <location>
        <begin position="74"/>
        <end position="95"/>
    </location>
</feature>
<evidence type="ECO:0000313" key="3">
    <source>
        <dbReference type="EMBL" id="MBK0396183.1"/>
    </source>
</evidence>
<feature type="transmembrane region" description="Helical" evidence="2">
    <location>
        <begin position="36"/>
        <end position="53"/>
    </location>
</feature>
<evidence type="ECO:0000313" key="4">
    <source>
        <dbReference type="Proteomes" id="UP000614058"/>
    </source>
</evidence>
<protein>
    <submittedName>
        <fullName evidence="3">Pentapeptide repeat-containing protein</fullName>
    </submittedName>
</protein>
<dbReference type="InterPro" id="IPR001646">
    <property type="entry name" value="5peptide_repeat"/>
</dbReference>
<feature type="region of interest" description="Disordered" evidence="1">
    <location>
        <begin position="137"/>
        <end position="165"/>
    </location>
</feature>
<evidence type="ECO:0000256" key="1">
    <source>
        <dbReference type="SAM" id="MobiDB-lite"/>
    </source>
</evidence>
<dbReference type="SUPFAM" id="SSF141571">
    <property type="entry name" value="Pentapeptide repeat-like"/>
    <property type="match status" value="1"/>
</dbReference>
<organism evidence="3 4">
    <name type="scientific">Kingella bonacorsii</name>
    <dbReference type="NCBI Taxonomy" id="2796361"/>
    <lineage>
        <taxon>Bacteria</taxon>
        <taxon>Pseudomonadati</taxon>
        <taxon>Pseudomonadota</taxon>
        <taxon>Betaproteobacteria</taxon>
        <taxon>Neisseriales</taxon>
        <taxon>Neisseriaceae</taxon>
        <taxon>Kingella</taxon>
    </lineage>
</organism>
<dbReference type="Proteomes" id="UP000614058">
    <property type="component" value="Unassembled WGS sequence"/>
</dbReference>
<dbReference type="PANTHER" id="PTHR14136">
    <property type="entry name" value="BTB_POZ DOMAIN-CONTAINING PROTEIN KCTD9"/>
    <property type="match status" value="1"/>
</dbReference>
<keyword evidence="2" id="KW-0472">Membrane</keyword>
<dbReference type="PANTHER" id="PTHR14136:SF17">
    <property type="entry name" value="BTB_POZ DOMAIN-CONTAINING PROTEIN KCTD9"/>
    <property type="match status" value="1"/>
</dbReference>
<proteinExistence type="predicted"/>
<keyword evidence="2" id="KW-0812">Transmembrane</keyword>
<dbReference type="Pfam" id="PF00805">
    <property type="entry name" value="Pentapeptide"/>
    <property type="match status" value="2"/>
</dbReference>
<comment type="caution">
    <text evidence="3">The sequence shown here is derived from an EMBL/GenBank/DDBJ whole genome shotgun (WGS) entry which is preliminary data.</text>
</comment>
<reference evidence="3 4" key="1">
    <citation type="journal article" date="2021" name="Pathogens">
        <title>Isolation and Characterization of Kingella bonacorsii sp. nov., A Novel Kingella Species Detected in a Stable Periodontitis Subject.</title>
        <authorList>
            <person name="Antezack A."/>
            <person name="Boxberger M."/>
            <person name="Rolland C."/>
            <person name="Monnet-Corti V."/>
            <person name="La Scola B."/>
        </authorList>
    </citation>
    <scope>NUCLEOTIDE SEQUENCE [LARGE SCALE GENOMIC DNA]</scope>
    <source>
        <strain evidence="3 4">Marseille-Q4569</strain>
    </source>
</reference>
<keyword evidence="4" id="KW-1185">Reference proteome</keyword>
<evidence type="ECO:0000256" key="2">
    <source>
        <dbReference type="SAM" id="Phobius"/>
    </source>
</evidence>
<feature type="compositionally biased region" description="Basic and acidic residues" evidence="1">
    <location>
        <begin position="137"/>
        <end position="146"/>
    </location>
</feature>
<sequence length="498" mass="56745">MSKQLETNRVKKLRDGMQEKWRQLCDWFEKESRARLIFLIAALEIEILIFIYIRQSVMDISNCSEFCQSFFKSPGIWTFMTLLISSPIAFAIWHFRDANTQQQIANQRKDVNLKEFQKIAEWVSGAHLVEEELTEKTKTISKRTEQESSTEQETTREYSRQPEKQNITTFSKQDGAVGLQIAAVYMLLPFYRGDHGEDFRRPAFNLLTAAWLSLFSKVDDIETGQELAKQPLAVAITEVLFAEGGLVYSTEAKYEHLLVNLYLPFVNLNMSGLSEKASKVFVGKNCLGIDLHGALLREAHFEGANLEGAHFEEANLMLAHFEKSGLEVTNLRNAHFEGANLRKAHFEGANLVLAHFEKSNLKVTDLRNTYFEGAILADAHFKEANLNGANLNRVNFLKWAHFEGADLFGAQLTESDCKQLPSSISQTQRYDLIVLSLVESPSVQVYQLTATKKIRNRRGDGIEHKIFGCQLNEQKTKELNQANWDIKIKELPPTSQQP</sequence>
<dbReference type="RefSeq" id="WP_200522347.1">
    <property type="nucleotide sequence ID" value="NZ_JAEHNZ010000002.1"/>
</dbReference>
<dbReference type="InterPro" id="IPR051082">
    <property type="entry name" value="Pentapeptide-BTB/POZ_domain"/>
</dbReference>